<proteinExistence type="predicted"/>
<dbReference type="InterPro" id="IPR052895">
    <property type="entry name" value="HetReg/Transcr_Mod"/>
</dbReference>
<dbReference type="EMBL" id="JANPWZ010000785">
    <property type="protein sequence ID" value="KAJ3572200.1"/>
    <property type="molecule type" value="Genomic_DNA"/>
</dbReference>
<gene>
    <name evidence="2" type="ORF">NPX13_g5130</name>
</gene>
<name>A0A9W8TMN9_9PEZI</name>
<dbReference type="InterPro" id="IPR010730">
    <property type="entry name" value="HET"/>
</dbReference>
<dbReference type="VEuPathDB" id="FungiDB:F4678DRAFT_18753"/>
<keyword evidence="3" id="KW-1185">Reference proteome</keyword>
<organism evidence="2 3">
    <name type="scientific">Xylaria arbuscula</name>
    <dbReference type="NCBI Taxonomy" id="114810"/>
    <lineage>
        <taxon>Eukaryota</taxon>
        <taxon>Fungi</taxon>
        <taxon>Dikarya</taxon>
        <taxon>Ascomycota</taxon>
        <taxon>Pezizomycotina</taxon>
        <taxon>Sordariomycetes</taxon>
        <taxon>Xylariomycetidae</taxon>
        <taxon>Xylariales</taxon>
        <taxon>Xylariaceae</taxon>
        <taxon>Xylaria</taxon>
    </lineage>
</organism>
<sequence length="652" mass="74925">MAGLVDGLPESLRIVLDSDAGLLQELTDASEQSSPFWNRDTPDVPLRLIKSLDFDERWDAVPDNNGCYIDELEQRVAIKRRLGDENEVSDVHWAAYNVAKFSFIFVGGCGGLRIFDEPLSIGWRRIVRFVRRLYKEEIQKPILLEMMRMKAQADTKATIVPEKHPYRYPALAQDPLAIRLVVVLPSTDRSSDIVCRLCNSTLNTARYEALSYVWGDPSRRKSVLLNDKPFHATENLESALRNLRHHDRPRVLWIDAMCINQSNVTERNSQVQKMGLIYGRSQRVVVWLGPESEDSSDAIDFLQSQLAPDLPIAGDHNYQEYCDMLSFYVRAVIKLLSRPWFERVWCVQEFVLGPDVTFLCGQRSLSWDYMQTIGHTFRTNSTHFQSLQCIMRDDMRLFYNFQEIVTRFARFSSWKEPPYVARSVLSALSEFSEWASSDPRDIIFGLYGLISNEHPERSALKPDYTLTTSEGRKGQKVAGEVLSEWKEIAGLPEEYCYQYTGQRVREAFWRTLLMDEKLDVYEETMDSENVDNLRRHRIPPNAVELDWLPRFPPSDAGDPQALRLTTCRFGSVVGRRFFKTKRGLFGLAPASARNGDHVVVLFGGKVPFILRDFGLHHLVGESYVHGIMDGEVIHQPRIEPFHDLQVATFILA</sequence>
<dbReference type="Pfam" id="PF06985">
    <property type="entry name" value="HET"/>
    <property type="match status" value="1"/>
</dbReference>
<dbReference type="Pfam" id="PF26639">
    <property type="entry name" value="Het-6_barrel"/>
    <property type="match status" value="1"/>
</dbReference>
<evidence type="ECO:0000259" key="1">
    <source>
        <dbReference type="Pfam" id="PF06985"/>
    </source>
</evidence>
<evidence type="ECO:0000313" key="2">
    <source>
        <dbReference type="EMBL" id="KAJ3572200.1"/>
    </source>
</evidence>
<feature type="domain" description="Heterokaryon incompatibility" evidence="1">
    <location>
        <begin position="207"/>
        <end position="349"/>
    </location>
</feature>
<comment type="caution">
    <text evidence="2">The sequence shown here is derived from an EMBL/GenBank/DDBJ whole genome shotgun (WGS) entry which is preliminary data.</text>
</comment>
<dbReference type="AlphaFoldDB" id="A0A9W8TMN9"/>
<dbReference type="VEuPathDB" id="FungiDB:F4678DRAFT_442455"/>
<dbReference type="Proteomes" id="UP001148614">
    <property type="component" value="Unassembled WGS sequence"/>
</dbReference>
<accession>A0A9W8TMN9</accession>
<dbReference type="PANTHER" id="PTHR24148:SF64">
    <property type="entry name" value="HETEROKARYON INCOMPATIBILITY DOMAIN-CONTAINING PROTEIN"/>
    <property type="match status" value="1"/>
</dbReference>
<reference evidence="2" key="1">
    <citation type="submission" date="2022-07" db="EMBL/GenBank/DDBJ databases">
        <title>Genome Sequence of Xylaria arbuscula.</title>
        <authorList>
            <person name="Buettner E."/>
        </authorList>
    </citation>
    <scope>NUCLEOTIDE SEQUENCE</scope>
    <source>
        <strain evidence="2">VT107</strain>
    </source>
</reference>
<evidence type="ECO:0000313" key="3">
    <source>
        <dbReference type="Proteomes" id="UP001148614"/>
    </source>
</evidence>
<dbReference type="PANTHER" id="PTHR24148">
    <property type="entry name" value="ANKYRIN REPEAT DOMAIN-CONTAINING PROTEIN 39 HOMOLOG-RELATED"/>
    <property type="match status" value="1"/>
</dbReference>
<protein>
    <recommendedName>
        <fullName evidence="1">Heterokaryon incompatibility domain-containing protein</fullName>
    </recommendedName>
</protein>